<evidence type="ECO:0000256" key="2">
    <source>
        <dbReference type="ARBA" id="ARBA00004924"/>
    </source>
</evidence>
<evidence type="ECO:0000256" key="6">
    <source>
        <dbReference type="ARBA" id="ARBA00022857"/>
    </source>
</evidence>
<keyword evidence="4" id="KW-0285">Flavoprotein</keyword>
<dbReference type="InterPro" id="IPR025700">
    <property type="entry name" value="Lys/Orn_oxygenase"/>
</dbReference>
<evidence type="ECO:0000256" key="4">
    <source>
        <dbReference type="ARBA" id="ARBA00022630"/>
    </source>
</evidence>
<comment type="cofactor">
    <cofactor evidence="1">
        <name>FAD</name>
        <dbReference type="ChEBI" id="CHEBI:57692"/>
    </cofactor>
</comment>
<evidence type="ECO:0000256" key="3">
    <source>
        <dbReference type="ARBA" id="ARBA00007588"/>
    </source>
</evidence>
<keyword evidence="5" id="KW-0274">FAD</keyword>
<dbReference type="AlphaFoldDB" id="D0LLE4"/>
<accession>D0LLE4</accession>
<comment type="pathway">
    <text evidence="2">Siderophore biosynthesis.</text>
</comment>
<evidence type="ECO:0000256" key="7">
    <source>
        <dbReference type="ARBA" id="ARBA00023002"/>
    </source>
</evidence>
<dbReference type="OrthoDB" id="7527071at2"/>
<dbReference type="PANTHER" id="PTHR42802:SF1">
    <property type="entry name" value="L-ORNITHINE N(5)-MONOOXYGENASE"/>
    <property type="match status" value="1"/>
</dbReference>
<dbReference type="HOGENOM" id="CLU_020931_2_0_7"/>
<protein>
    <submittedName>
        <fullName evidence="8">Lysine N6-hydroxylase/L-ornithine N5-oxygenase family protein</fullName>
    </submittedName>
</protein>
<keyword evidence="6" id="KW-0521">NADP</keyword>
<reference evidence="8 9" key="1">
    <citation type="journal article" date="2010" name="Stand. Genomic Sci.">
        <title>Complete genome sequence of Haliangium ochraceum type strain (SMP-2).</title>
        <authorList>
            <consortium name="US DOE Joint Genome Institute (JGI-PGF)"/>
            <person name="Ivanova N."/>
            <person name="Daum C."/>
            <person name="Lang E."/>
            <person name="Abt B."/>
            <person name="Kopitz M."/>
            <person name="Saunders E."/>
            <person name="Lapidus A."/>
            <person name="Lucas S."/>
            <person name="Glavina Del Rio T."/>
            <person name="Nolan M."/>
            <person name="Tice H."/>
            <person name="Copeland A."/>
            <person name="Cheng J.F."/>
            <person name="Chen F."/>
            <person name="Bruce D."/>
            <person name="Goodwin L."/>
            <person name="Pitluck S."/>
            <person name="Mavromatis K."/>
            <person name="Pati A."/>
            <person name="Mikhailova N."/>
            <person name="Chen A."/>
            <person name="Palaniappan K."/>
            <person name="Land M."/>
            <person name="Hauser L."/>
            <person name="Chang Y.J."/>
            <person name="Jeffries C.D."/>
            <person name="Detter J.C."/>
            <person name="Brettin T."/>
            <person name="Rohde M."/>
            <person name="Goker M."/>
            <person name="Bristow J."/>
            <person name="Markowitz V."/>
            <person name="Eisen J.A."/>
            <person name="Hugenholtz P."/>
            <person name="Kyrpides N.C."/>
            <person name="Klenk H.P."/>
        </authorList>
    </citation>
    <scope>NUCLEOTIDE SEQUENCE [LARGE SCALE GENOMIC DNA]</scope>
    <source>
        <strain evidence="9">DSM 14365 / CIP 107738 / JCM 11303 / AJ 13395 / SMP-2</strain>
    </source>
</reference>
<dbReference type="RefSeq" id="WP_012831232.1">
    <property type="nucleotide sequence ID" value="NC_013440.1"/>
</dbReference>
<keyword evidence="7" id="KW-0560">Oxidoreductase</keyword>
<name>D0LLE4_HALO1</name>
<dbReference type="KEGG" id="hoh:Hoch_6165"/>
<dbReference type="eggNOG" id="COG3486">
    <property type="taxonomic scope" value="Bacteria"/>
</dbReference>
<evidence type="ECO:0000313" key="8">
    <source>
        <dbReference type="EMBL" id="ACY18640.1"/>
    </source>
</evidence>
<dbReference type="Pfam" id="PF13434">
    <property type="entry name" value="Lys_Orn_oxgnase"/>
    <property type="match status" value="1"/>
</dbReference>
<dbReference type="InterPro" id="IPR036188">
    <property type="entry name" value="FAD/NAD-bd_sf"/>
</dbReference>
<sequence length="434" mass="49170">MTRKPYDILGVGFGPGNLALAISLEELLPGLDVHFLDAAPGPSWQQSMMLHRANIQHHPSIDLATPRNPRSRYTFNNYLFENDLLFKHFNLGLEYPLRKDYARYVVWAAKQFAQLVDYEQRVDEIALDSAAAGAPSYRVRTRTGDEYAGRILVLATGRTPYIPPVFAELRSERILHLMHYLDHIDELIERRGARRIAVIGASQSAVEILLDLSQRHPEVEVLSYLRHFGFRLKDTSPFMEASVHPEYVEPFYRASAEQKRQINEDLRYLNYSAADMDVLKDLALTLYEHELDGREQIQIINNHHLRSATLESECVRLIAEHRYEGTVDEREVDAVVLATGFRDLGPDPQQERFPALLAPLMSKLRTDASGVLHVNLDYSVSPRDAGSELPPMFLNGLCEGSHGVSDAGSFSLLSLRSKKLVEAIARRLDRQLSA</sequence>
<dbReference type="STRING" id="502025.Hoch_6165"/>
<dbReference type="SUPFAM" id="SSF51905">
    <property type="entry name" value="FAD/NAD(P)-binding domain"/>
    <property type="match status" value="1"/>
</dbReference>
<dbReference type="EMBL" id="CP001804">
    <property type="protein sequence ID" value="ACY18640.1"/>
    <property type="molecule type" value="Genomic_DNA"/>
</dbReference>
<dbReference type="PRINTS" id="PR00368">
    <property type="entry name" value="FADPNR"/>
</dbReference>
<evidence type="ECO:0000256" key="5">
    <source>
        <dbReference type="ARBA" id="ARBA00022827"/>
    </source>
</evidence>
<comment type="similarity">
    <text evidence="3">Belongs to the lysine N(6)-hydroxylase/L-ornithine N(5)-oxygenase family.</text>
</comment>
<evidence type="ECO:0000256" key="1">
    <source>
        <dbReference type="ARBA" id="ARBA00001974"/>
    </source>
</evidence>
<dbReference type="GO" id="GO:0016491">
    <property type="term" value="F:oxidoreductase activity"/>
    <property type="evidence" value="ECO:0007669"/>
    <property type="project" value="UniProtKB-KW"/>
</dbReference>
<dbReference type="PANTHER" id="PTHR42802">
    <property type="entry name" value="MONOOXYGENASE"/>
    <property type="match status" value="1"/>
</dbReference>
<proteinExistence type="inferred from homology"/>
<dbReference type="Proteomes" id="UP000001880">
    <property type="component" value="Chromosome"/>
</dbReference>
<dbReference type="Gene3D" id="3.50.50.60">
    <property type="entry name" value="FAD/NAD(P)-binding domain"/>
    <property type="match status" value="1"/>
</dbReference>
<evidence type="ECO:0000313" key="9">
    <source>
        <dbReference type="Proteomes" id="UP000001880"/>
    </source>
</evidence>
<organism evidence="8 9">
    <name type="scientific">Haliangium ochraceum (strain DSM 14365 / JCM 11303 / SMP-2)</name>
    <dbReference type="NCBI Taxonomy" id="502025"/>
    <lineage>
        <taxon>Bacteria</taxon>
        <taxon>Pseudomonadati</taxon>
        <taxon>Myxococcota</taxon>
        <taxon>Polyangia</taxon>
        <taxon>Haliangiales</taxon>
        <taxon>Kofleriaceae</taxon>
        <taxon>Haliangium</taxon>
    </lineage>
</organism>
<keyword evidence="9" id="KW-1185">Reference proteome</keyword>
<dbReference type="GO" id="GO:0006879">
    <property type="term" value="P:intracellular iron ion homeostasis"/>
    <property type="evidence" value="ECO:0007669"/>
    <property type="project" value="TreeGrafter"/>
</dbReference>
<gene>
    <name evidence="8" type="ordered locus">Hoch_6165</name>
</gene>